<dbReference type="Gene3D" id="2.30.42.10">
    <property type="match status" value="1"/>
</dbReference>
<reference evidence="7 9" key="1">
    <citation type="submission" date="2015-01" db="EMBL/GenBank/DDBJ databases">
        <title>Deinococcus soli/N5/whole genome sequencing.</title>
        <authorList>
            <person name="Kim M.K."/>
            <person name="Srinivasan S."/>
            <person name="Lee J.-J."/>
        </authorList>
    </citation>
    <scope>NUCLEOTIDE SEQUENCE [LARGE SCALE GENOMIC DNA]</scope>
    <source>
        <strain evidence="7 9">N5</strain>
    </source>
</reference>
<reference evidence="8" key="2">
    <citation type="submission" date="2023-07" db="EMBL/GenBank/DDBJ databases">
        <title>Sorghum-associated microbial communities from plants grown in Nebraska, USA.</title>
        <authorList>
            <person name="Schachtman D."/>
        </authorList>
    </citation>
    <scope>NUCLEOTIDE SEQUENCE</scope>
    <source>
        <strain evidence="8">BE330</strain>
    </source>
</reference>
<evidence type="ECO:0000313" key="8">
    <source>
        <dbReference type="EMBL" id="MDR6221375.1"/>
    </source>
</evidence>
<organism evidence="7 9">
    <name type="scientific">Deinococcus soli</name>
    <name type="common">ex Cha et al. 2016</name>
    <dbReference type="NCBI Taxonomy" id="1309411"/>
    <lineage>
        <taxon>Bacteria</taxon>
        <taxon>Thermotogati</taxon>
        <taxon>Deinococcota</taxon>
        <taxon>Deinococci</taxon>
        <taxon>Deinococcales</taxon>
        <taxon>Deinococcaceae</taxon>
        <taxon>Deinococcus</taxon>
    </lineage>
</organism>
<dbReference type="GO" id="GO:0006508">
    <property type="term" value="P:proteolysis"/>
    <property type="evidence" value="ECO:0007669"/>
    <property type="project" value="UniProtKB-KW"/>
</dbReference>
<dbReference type="PRINTS" id="PR00834">
    <property type="entry name" value="PROTEASES2C"/>
</dbReference>
<dbReference type="AlphaFoldDB" id="A0A0F7JR38"/>
<gene>
    <name evidence="8" type="ORF">J2Y00_005008</name>
    <name evidence="7" type="ORF">SY84_09305</name>
</gene>
<evidence type="ECO:0000256" key="1">
    <source>
        <dbReference type="ARBA" id="ARBA00010541"/>
    </source>
</evidence>
<evidence type="ECO:0000256" key="3">
    <source>
        <dbReference type="ARBA" id="ARBA00022801"/>
    </source>
</evidence>
<dbReference type="Proteomes" id="UP001185331">
    <property type="component" value="Unassembled WGS sequence"/>
</dbReference>
<dbReference type="SUPFAM" id="SSF50494">
    <property type="entry name" value="Trypsin-like serine proteases"/>
    <property type="match status" value="1"/>
</dbReference>
<keyword evidence="9" id="KW-1185">Reference proteome</keyword>
<dbReference type="PROSITE" id="PS50106">
    <property type="entry name" value="PDZ"/>
    <property type="match status" value="1"/>
</dbReference>
<sequence length="390" mass="40691">MNLKRAPGVPARPALLAPLLTLLLAATPTWAQTAPASPATPTSPATATPQERRVRSGAPLSATEQAALQALVSRVRPATVRVEQCRATQCDDPDGLGSGVLISEDGLILTAYHVIRGAPDLSVQLLNKTRYPAQVIGYNDQDDLALLRVNVPRGTPFLPLAAARPAVGETALAIGNGGGAFLTPKTGRLLGLDSDPGRADFPPGTLEMNAPLIPGDSGGPVVNVRGEVTGIVSYIRMTQNSQPRSYAVPVSTSDARVAAMKRGEKRDAPVIGIGLGGVFSDLFFLPSAGFQELTKLLNLGDTPGAFFTSVSRGSPAAQAGLKPLVLNGDAKRVSGDIVTAVNGRRIVNFAEFQYAVRAFQPGDTVTLSVLRDGKPLEVKVTLVGRSKLSD</sequence>
<dbReference type="InterPro" id="IPR009003">
    <property type="entry name" value="Peptidase_S1_PA"/>
</dbReference>
<dbReference type="PATRIC" id="fig|1309411.5.peg.1897"/>
<feature type="domain" description="PDZ" evidence="6">
    <location>
        <begin position="257"/>
        <end position="373"/>
    </location>
</feature>
<dbReference type="PANTHER" id="PTHR43343:SF3">
    <property type="entry name" value="PROTEASE DO-LIKE 8, CHLOROPLASTIC"/>
    <property type="match status" value="1"/>
</dbReference>
<dbReference type="SMR" id="A0A0F7JR38"/>
<dbReference type="Pfam" id="PF13180">
    <property type="entry name" value="PDZ_2"/>
    <property type="match status" value="1"/>
</dbReference>
<dbReference type="KEGG" id="dch:SY84_09305"/>
<dbReference type="EMBL" id="JAVDQK010000031">
    <property type="protein sequence ID" value="MDR6221375.1"/>
    <property type="molecule type" value="Genomic_DNA"/>
</dbReference>
<evidence type="ECO:0000313" key="9">
    <source>
        <dbReference type="Proteomes" id="UP000034024"/>
    </source>
</evidence>
<dbReference type="RefSeq" id="WP_046843783.1">
    <property type="nucleotide sequence ID" value="NZ_CP011389.1"/>
</dbReference>
<accession>A0A0F7JR38</accession>
<dbReference type="SUPFAM" id="SSF50156">
    <property type="entry name" value="PDZ domain-like"/>
    <property type="match status" value="1"/>
</dbReference>
<dbReference type="EMBL" id="CP011389">
    <property type="protein sequence ID" value="AKH17213.1"/>
    <property type="molecule type" value="Genomic_DNA"/>
</dbReference>
<protein>
    <submittedName>
        <fullName evidence="7 8">Serine protease</fullName>
    </submittedName>
</protein>
<dbReference type="InterPro" id="IPR051201">
    <property type="entry name" value="Chloro_Bact_Ser_Proteases"/>
</dbReference>
<evidence type="ECO:0000313" key="7">
    <source>
        <dbReference type="EMBL" id="AKH17213.1"/>
    </source>
</evidence>
<evidence type="ECO:0000256" key="4">
    <source>
        <dbReference type="SAM" id="MobiDB-lite"/>
    </source>
</evidence>
<dbReference type="InterPro" id="IPR043504">
    <property type="entry name" value="Peptidase_S1_PA_chymotrypsin"/>
</dbReference>
<dbReference type="SMART" id="SM00228">
    <property type="entry name" value="PDZ"/>
    <property type="match status" value="1"/>
</dbReference>
<dbReference type="Gene3D" id="2.40.10.10">
    <property type="entry name" value="Trypsin-like serine proteases"/>
    <property type="match status" value="2"/>
</dbReference>
<evidence type="ECO:0000256" key="2">
    <source>
        <dbReference type="ARBA" id="ARBA00022670"/>
    </source>
</evidence>
<keyword evidence="5" id="KW-0732">Signal</keyword>
<dbReference type="PANTHER" id="PTHR43343">
    <property type="entry name" value="PEPTIDASE S12"/>
    <property type="match status" value="1"/>
</dbReference>
<evidence type="ECO:0000259" key="6">
    <source>
        <dbReference type="PROSITE" id="PS50106"/>
    </source>
</evidence>
<dbReference type="InterPro" id="IPR001940">
    <property type="entry name" value="Peptidase_S1C"/>
</dbReference>
<name>A0A0F7JR38_9DEIO</name>
<feature type="chain" id="PRO_5002517653" evidence="5">
    <location>
        <begin position="32"/>
        <end position="390"/>
    </location>
</feature>
<dbReference type="InterPro" id="IPR036034">
    <property type="entry name" value="PDZ_sf"/>
</dbReference>
<keyword evidence="3" id="KW-0378">Hydrolase</keyword>
<comment type="similarity">
    <text evidence="1">Belongs to the peptidase S1C family.</text>
</comment>
<dbReference type="OrthoDB" id="73775at2"/>
<feature type="signal peptide" evidence="5">
    <location>
        <begin position="1"/>
        <end position="31"/>
    </location>
</feature>
<dbReference type="GO" id="GO:0004252">
    <property type="term" value="F:serine-type endopeptidase activity"/>
    <property type="evidence" value="ECO:0007669"/>
    <property type="project" value="InterPro"/>
</dbReference>
<dbReference type="Proteomes" id="UP000034024">
    <property type="component" value="Chromosome"/>
</dbReference>
<keyword evidence="2 7" id="KW-0645">Protease</keyword>
<dbReference type="InterPro" id="IPR001478">
    <property type="entry name" value="PDZ"/>
</dbReference>
<feature type="region of interest" description="Disordered" evidence="4">
    <location>
        <begin position="32"/>
        <end position="60"/>
    </location>
</feature>
<dbReference type="Pfam" id="PF13365">
    <property type="entry name" value="Trypsin_2"/>
    <property type="match status" value="1"/>
</dbReference>
<evidence type="ECO:0000256" key="5">
    <source>
        <dbReference type="SAM" id="SignalP"/>
    </source>
</evidence>
<feature type="compositionally biased region" description="Low complexity" evidence="4">
    <location>
        <begin position="32"/>
        <end position="49"/>
    </location>
</feature>
<proteinExistence type="inferred from homology"/>